<dbReference type="PANTHER" id="PTHR11081:SF9">
    <property type="entry name" value="FLAP ENDONUCLEASE 1"/>
    <property type="match status" value="1"/>
</dbReference>
<dbReference type="SMART" id="SM00279">
    <property type="entry name" value="HhH2"/>
    <property type="match status" value="1"/>
</dbReference>
<keyword evidence="3" id="KW-0479">Metal-binding</keyword>
<dbReference type="GO" id="GO:0008409">
    <property type="term" value="F:5'-3' exonuclease activity"/>
    <property type="evidence" value="ECO:0007669"/>
    <property type="project" value="TreeGrafter"/>
</dbReference>
<dbReference type="InterPro" id="IPR008918">
    <property type="entry name" value="HhH2"/>
</dbReference>
<keyword evidence="4 9" id="KW-0255">Endonuclease</keyword>
<dbReference type="InterPro" id="IPR006085">
    <property type="entry name" value="XPG_DNA_repair_N"/>
</dbReference>
<evidence type="ECO:0000256" key="5">
    <source>
        <dbReference type="ARBA" id="ARBA00022801"/>
    </source>
</evidence>
<proteinExistence type="predicted"/>
<dbReference type="Pfam" id="PF00752">
    <property type="entry name" value="XPG_N"/>
    <property type="match status" value="1"/>
</dbReference>
<reference evidence="9" key="1">
    <citation type="journal article" date="2019" name="MBio">
        <title>Virus Genomes from Deep Sea Sediments Expand the Ocean Megavirome and Support Independent Origins of Viral Gigantism.</title>
        <authorList>
            <person name="Backstrom D."/>
            <person name="Yutin N."/>
            <person name="Jorgensen S.L."/>
            <person name="Dharamshi J."/>
            <person name="Homa F."/>
            <person name="Zaremba-Niedwiedzka K."/>
            <person name="Spang A."/>
            <person name="Wolf Y.I."/>
            <person name="Koonin E.V."/>
            <person name="Ettema T.J."/>
        </authorList>
    </citation>
    <scope>NUCLEOTIDE SEQUENCE</scope>
</reference>
<feature type="domain" description="XPG-I" evidence="7">
    <location>
        <begin position="167"/>
        <end position="252"/>
    </location>
</feature>
<dbReference type="Gene3D" id="1.10.150.20">
    <property type="entry name" value="5' to 3' exonuclease, C-terminal subdomain"/>
    <property type="match status" value="1"/>
</dbReference>
<feature type="domain" description="XPG N-terminal" evidence="8">
    <location>
        <begin position="8"/>
        <end position="120"/>
    </location>
</feature>
<organism evidence="9">
    <name type="scientific">Pithovirus LCPAC201</name>
    <dbReference type="NCBI Taxonomy" id="2506591"/>
    <lineage>
        <taxon>Viruses</taxon>
        <taxon>Pithoviruses</taxon>
    </lineage>
</organism>
<evidence type="ECO:0000256" key="4">
    <source>
        <dbReference type="ARBA" id="ARBA00022759"/>
    </source>
</evidence>
<dbReference type="PRINTS" id="PR00853">
    <property type="entry name" value="XPGRADSUPER"/>
</dbReference>
<evidence type="ECO:0000256" key="2">
    <source>
        <dbReference type="ARBA" id="ARBA00022722"/>
    </source>
</evidence>
<evidence type="ECO:0000256" key="6">
    <source>
        <dbReference type="ARBA" id="ARBA00022842"/>
    </source>
</evidence>
<keyword evidence="6" id="KW-0460">Magnesium</keyword>
<comment type="cofactor">
    <cofactor evidence="1">
        <name>Mg(2+)</name>
        <dbReference type="ChEBI" id="CHEBI:18420"/>
    </cofactor>
</comment>
<keyword evidence="2" id="KW-0540">Nuclease</keyword>
<dbReference type="InterPro" id="IPR036279">
    <property type="entry name" value="5-3_exonuclease_C_sf"/>
</dbReference>
<dbReference type="SUPFAM" id="SSF47807">
    <property type="entry name" value="5' to 3' exonuclease, C-terminal subdomain"/>
    <property type="match status" value="1"/>
</dbReference>
<dbReference type="InterPro" id="IPR006084">
    <property type="entry name" value="XPG/Rad2"/>
</dbReference>
<evidence type="ECO:0000256" key="3">
    <source>
        <dbReference type="ARBA" id="ARBA00022723"/>
    </source>
</evidence>
<dbReference type="Pfam" id="PF00867">
    <property type="entry name" value="XPG_I"/>
    <property type="match status" value="1"/>
</dbReference>
<dbReference type="SUPFAM" id="SSF88723">
    <property type="entry name" value="PIN domain-like"/>
    <property type="match status" value="1"/>
</dbReference>
<dbReference type="Gene3D" id="3.40.50.1010">
    <property type="entry name" value="5'-nuclease"/>
    <property type="match status" value="1"/>
</dbReference>
<dbReference type="GO" id="GO:0046872">
    <property type="term" value="F:metal ion binding"/>
    <property type="evidence" value="ECO:0007669"/>
    <property type="project" value="UniProtKB-KW"/>
</dbReference>
<dbReference type="InterPro" id="IPR029060">
    <property type="entry name" value="PIN-like_dom_sf"/>
</dbReference>
<dbReference type="GO" id="GO:0017108">
    <property type="term" value="F:5'-flap endonuclease activity"/>
    <property type="evidence" value="ECO:0007669"/>
    <property type="project" value="TreeGrafter"/>
</dbReference>
<keyword evidence="5" id="KW-0378">Hydrolase</keyword>
<dbReference type="EMBL" id="MK500498">
    <property type="protein sequence ID" value="QBK90785.1"/>
    <property type="molecule type" value="Genomic_DNA"/>
</dbReference>
<gene>
    <name evidence="9" type="ORF">LCPAC201_00860</name>
</gene>
<sequence length="394" mass="44123">MEGNLFKMGIKSLKTLIDRCPKAVSKVPLGTFRGKRIAIDANNIAVIALTPAWRHVVMKTKYPQETPNMEIFNKLWINAIKRQVERFLIAGITPVYVFDGTSPLEKKECREDRRKKRSVTETKFVTLMEEMSNFNPNKIPKNILDDARKQAAIMWPYTIEILKSLLGSIGVPIIQGADNQIGCEAERICANLCLEGYCSATLSADGDTLVHGCPILIKKFLGNILDDTPGQTKSQEMVEIIDLRQLLIGLNLPFKEFVDVCIMSGCDYNNKKNIKGIGPVNSWKLIKEHHSIDKLPPKYDIVTLKHVQCRRLFSKMNVTKIIVNGSVPQLVINRSALSETAQDILSQYKMQGWIGTLMTLYSLIPELERKDAPPTSPPDLVICSGNSGITLIVN</sequence>
<evidence type="ECO:0000256" key="1">
    <source>
        <dbReference type="ARBA" id="ARBA00001946"/>
    </source>
</evidence>
<protein>
    <submittedName>
        <fullName evidence="9">Flap endonuclease</fullName>
    </submittedName>
</protein>
<dbReference type="SMART" id="SM00484">
    <property type="entry name" value="XPGI"/>
    <property type="match status" value="1"/>
</dbReference>
<accession>A0A481Z5G9</accession>
<dbReference type="PANTHER" id="PTHR11081">
    <property type="entry name" value="FLAP ENDONUCLEASE FAMILY MEMBER"/>
    <property type="match status" value="1"/>
</dbReference>
<name>A0A481Z5G9_9VIRU</name>
<dbReference type="SMART" id="SM00485">
    <property type="entry name" value="XPGN"/>
    <property type="match status" value="1"/>
</dbReference>
<evidence type="ECO:0000313" key="9">
    <source>
        <dbReference type="EMBL" id="QBK90785.1"/>
    </source>
</evidence>
<dbReference type="GO" id="GO:0003677">
    <property type="term" value="F:DNA binding"/>
    <property type="evidence" value="ECO:0007669"/>
    <property type="project" value="InterPro"/>
</dbReference>
<dbReference type="InterPro" id="IPR006086">
    <property type="entry name" value="XPG-I_dom"/>
</dbReference>
<evidence type="ECO:0000259" key="8">
    <source>
        <dbReference type="SMART" id="SM00485"/>
    </source>
</evidence>
<evidence type="ECO:0000259" key="7">
    <source>
        <dbReference type="SMART" id="SM00484"/>
    </source>
</evidence>